<comment type="caution">
    <text evidence="1">The sequence shown here is derived from an EMBL/GenBank/DDBJ whole genome shotgun (WGS) entry which is preliminary data.</text>
</comment>
<dbReference type="AlphaFoldDB" id="A0A1F5VJU1"/>
<name>A0A1F5VJU1_9BACT</name>
<evidence type="ECO:0000313" key="2">
    <source>
        <dbReference type="Proteomes" id="UP000178943"/>
    </source>
</evidence>
<evidence type="ECO:0008006" key="3">
    <source>
        <dbReference type="Google" id="ProtNLM"/>
    </source>
</evidence>
<gene>
    <name evidence="1" type="ORF">A2Y62_03415</name>
</gene>
<reference evidence="1 2" key="1">
    <citation type="journal article" date="2016" name="Nat. Commun.">
        <title>Thousands of microbial genomes shed light on interconnected biogeochemical processes in an aquifer system.</title>
        <authorList>
            <person name="Anantharaman K."/>
            <person name="Brown C.T."/>
            <person name="Hug L.A."/>
            <person name="Sharon I."/>
            <person name="Castelle C.J."/>
            <person name="Probst A.J."/>
            <person name="Thomas B.C."/>
            <person name="Singh A."/>
            <person name="Wilkins M.J."/>
            <person name="Karaoz U."/>
            <person name="Brodie E.L."/>
            <person name="Williams K.H."/>
            <person name="Hubbard S.S."/>
            <person name="Banfield J.F."/>
        </authorList>
    </citation>
    <scope>NUCLEOTIDE SEQUENCE [LARGE SCALE GENOMIC DNA]</scope>
</reference>
<dbReference type="Proteomes" id="UP000178943">
    <property type="component" value="Unassembled WGS sequence"/>
</dbReference>
<protein>
    <recommendedName>
        <fullName evidence="3">GIY-YIG domain-containing protein</fullName>
    </recommendedName>
</protein>
<sequence>MLNQPETGEEIGASLALDSFGALANIEAKGTHCVYRARDAEGITIYIGRTKDFARRSYEHAKRFKIEVIEGLESLTEEQAKWAEEALIVLHRLKKEGGTLWNKIHGRSRLRPDYDDQLQKAQELIKNVEY</sequence>
<organism evidence="1 2">
    <name type="scientific">Candidatus Fischerbacteria bacterium RBG_13_37_8</name>
    <dbReference type="NCBI Taxonomy" id="1817863"/>
    <lineage>
        <taxon>Bacteria</taxon>
        <taxon>Candidatus Fischeribacteriota</taxon>
    </lineage>
</organism>
<proteinExistence type="predicted"/>
<dbReference type="InterPro" id="IPR035901">
    <property type="entry name" value="GIY-YIG_endonuc_sf"/>
</dbReference>
<dbReference type="SUPFAM" id="SSF82771">
    <property type="entry name" value="GIY-YIG endonuclease"/>
    <property type="match status" value="1"/>
</dbReference>
<accession>A0A1F5VJU1</accession>
<dbReference type="STRING" id="1817863.A2Y62_03415"/>
<evidence type="ECO:0000313" key="1">
    <source>
        <dbReference type="EMBL" id="OGF63733.1"/>
    </source>
</evidence>
<dbReference type="EMBL" id="MFGW01000152">
    <property type="protein sequence ID" value="OGF63733.1"/>
    <property type="molecule type" value="Genomic_DNA"/>
</dbReference>